<sequence>MTTRRGFLGGVLASGFVPAIGWADAGCPGFLNAARQPDGQYVLVGLTKDGAELFRLPIPDRGHAATAHPNRPEAVGFARRPGTFAYVVDCSSGAILHRLNSPEGRHFYGHGAFSQDGTTLFTTENDYELGEGRIGVWDVAAGYKRISEFASGGIGPHEIKRIPGRETLVIANGGIDTHPESGRTKLNIPTMQPNLTYLSPTGQILETVSLPQNMHMNSIRHLAVSNDGTVAFGMQWQTTSEAPALLGLHQMGKDLRLPELPQDIHHRMKGYVGSVAMTPDGTETAISSPRGGLVLVFDTQSGALLKTLEEPDVCGLGTLDNGFAISTGTGRFGAFEGAELSQIRKHDLQFDNHLVAVTG</sequence>
<dbReference type="PROSITE" id="PS51318">
    <property type="entry name" value="TAT"/>
    <property type="match status" value="1"/>
</dbReference>
<dbReference type="InterPro" id="IPR008311">
    <property type="entry name" value="UCP028101"/>
</dbReference>
<dbReference type="RefSeq" id="WP_058312316.1">
    <property type="nucleotide sequence ID" value="NZ_CYTW01000004.1"/>
</dbReference>
<dbReference type="GeneID" id="83882129"/>
<dbReference type="PIRSF" id="PIRSF028101">
    <property type="entry name" value="UCP028101"/>
    <property type="match status" value="1"/>
</dbReference>
<dbReference type="InterPro" id="IPR011044">
    <property type="entry name" value="Quino_amine_DH_bsu"/>
</dbReference>
<dbReference type="InterPro" id="IPR015943">
    <property type="entry name" value="WD40/YVTN_repeat-like_dom_sf"/>
</dbReference>
<name>A0A0P1IUA2_9RHOB</name>
<evidence type="ECO:0000313" key="2">
    <source>
        <dbReference type="Proteomes" id="UP000051870"/>
    </source>
</evidence>
<dbReference type="STRING" id="1715693.PH7735_03140"/>
<reference evidence="2" key="1">
    <citation type="submission" date="2015-09" db="EMBL/GenBank/DDBJ databases">
        <authorList>
            <person name="Rodrigo-Torres Lidia"/>
            <person name="Arahal R.David."/>
        </authorList>
    </citation>
    <scope>NUCLEOTIDE SEQUENCE [LARGE SCALE GENOMIC DNA]</scope>
    <source>
        <strain evidence="2">CECT 7735</strain>
    </source>
</reference>
<keyword evidence="2" id="KW-1185">Reference proteome</keyword>
<dbReference type="AlphaFoldDB" id="A0A0P1IUA2"/>
<organism evidence="1 2">
    <name type="scientific">Shimia thalassica</name>
    <dbReference type="NCBI Taxonomy" id="1715693"/>
    <lineage>
        <taxon>Bacteria</taxon>
        <taxon>Pseudomonadati</taxon>
        <taxon>Pseudomonadota</taxon>
        <taxon>Alphaproteobacteria</taxon>
        <taxon>Rhodobacterales</taxon>
        <taxon>Roseobacteraceae</taxon>
    </lineage>
</organism>
<evidence type="ECO:0008006" key="3">
    <source>
        <dbReference type="Google" id="ProtNLM"/>
    </source>
</evidence>
<dbReference type="InterPro" id="IPR006311">
    <property type="entry name" value="TAT_signal"/>
</dbReference>
<proteinExistence type="predicted"/>
<dbReference type="Pfam" id="PF07433">
    <property type="entry name" value="DUF1513"/>
    <property type="match status" value="1"/>
</dbReference>
<dbReference type="Gene3D" id="2.130.10.10">
    <property type="entry name" value="YVTN repeat-like/Quinoprotein amine dehydrogenase"/>
    <property type="match status" value="1"/>
</dbReference>
<dbReference type="EMBL" id="CYTW01000004">
    <property type="protein sequence ID" value="CUK07629.1"/>
    <property type="molecule type" value="Genomic_DNA"/>
</dbReference>
<dbReference type="SUPFAM" id="SSF50969">
    <property type="entry name" value="YVTN repeat-like/Quinoprotein amine dehydrogenase"/>
    <property type="match status" value="1"/>
</dbReference>
<protein>
    <recommendedName>
        <fullName evidence="3">Twin-arginine translocation pathway signal</fullName>
    </recommendedName>
</protein>
<evidence type="ECO:0000313" key="1">
    <source>
        <dbReference type="EMBL" id="CUK07629.1"/>
    </source>
</evidence>
<accession>A0A0P1IUA2</accession>
<gene>
    <name evidence="1" type="ORF">PH7735_03140</name>
</gene>
<dbReference type="Proteomes" id="UP000051870">
    <property type="component" value="Unassembled WGS sequence"/>
</dbReference>